<dbReference type="PANTHER" id="PTHR30469:SF15">
    <property type="entry name" value="HLYD FAMILY OF SECRETION PROTEINS"/>
    <property type="match status" value="1"/>
</dbReference>
<keyword evidence="2" id="KW-0813">Transport</keyword>
<reference evidence="6 7" key="1">
    <citation type="journal article" date="2019" name="Front. Microbiol.">
        <title>Thermoanaerosceptrum fracticalcis gen. nov. sp. nov., a Novel Fumarate-Fermenting Microorganism From a Deep Fractured Carbonate Aquifer of the US Great Basin.</title>
        <authorList>
            <person name="Hamilton-Brehm S.D."/>
            <person name="Stewart L.E."/>
            <person name="Zavarin M."/>
            <person name="Caldwell M."/>
            <person name="Lawson P.A."/>
            <person name="Onstott T.C."/>
            <person name="Grzymski J."/>
            <person name="Neveux I."/>
            <person name="Lollar B.S."/>
            <person name="Russell C.E."/>
            <person name="Moser D.P."/>
        </authorList>
    </citation>
    <scope>NUCLEOTIDE SEQUENCE [LARGE SCALE GENOMIC DNA]</scope>
    <source>
        <strain evidence="6 7">DRI-13</strain>
    </source>
</reference>
<comment type="similarity">
    <text evidence="1">Belongs to the membrane fusion protein (MFP) (TC 8.A.1) family.</text>
</comment>
<dbReference type="Pfam" id="PF25989">
    <property type="entry name" value="YknX_C"/>
    <property type="match status" value="1"/>
</dbReference>
<dbReference type="Gene3D" id="2.40.420.20">
    <property type="match status" value="1"/>
</dbReference>
<dbReference type="GO" id="GO:1990281">
    <property type="term" value="C:efflux pump complex"/>
    <property type="evidence" value="ECO:0007669"/>
    <property type="project" value="TreeGrafter"/>
</dbReference>
<gene>
    <name evidence="6" type="ORF">BR63_12065</name>
</gene>
<organism evidence="6 7">
    <name type="scientific">Thermanaerosceptrum fracticalcis</name>
    <dbReference type="NCBI Taxonomy" id="1712410"/>
    <lineage>
        <taxon>Bacteria</taxon>
        <taxon>Bacillati</taxon>
        <taxon>Bacillota</taxon>
        <taxon>Clostridia</taxon>
        <taxon>Eubacteriales</taxon>
        <taxon>Peptococcaceae</taxon>
        <taxon>Thermanaerosceptrum</taxon>
    </lineage>
</organism>
<dbReference type="PANTHER" id="PTHR30469">
    <property type="entry name" value="MULTIDRUG RESISTANCE PROTEIN MDTA"/>
    <property type="match status" value="1"/>
</dbReference>
<evidence type="ECO:0000259" key="4">
    <source>
        <dbReference type="Pfam" id="PF25954"/>
    </source>
</evidence>
<evidence type="ECO:0000313" key="6">
    <source>
        <dbReference type="EMBL" id="QNB46975.1"/>
    </source>
</evidence>
<dbReference type="EMBL" id="CP045798">
    <property type="protein sequence ID" value="QNB46975.1"/>
    <property type="molecule type" value="Genomic_DNA"/>
</dbReference>
<dbReference type="RefSeq" id="WP_051965482.1">
    <property type="nucleotide sequence ID" value="NZ_CP045798.1"/>
</dbReference>
<evidence type="ECO:0000313" key="7">
    <source>
        <dbReference type="Proteomes" id="UP000515847"/>
    </source>
</evidence>
<feature type="signal peptide" evidence="3">
    <location>
        <begin position="1"/>
        <end position="20"/>
    </location>
</feature>
<accession>A0A7G6E4H1</accession>
<evidence type="ECO:0000259" key="5">
    <source>
        <dbReference type="Pfam" id="PF25989"/>
    </source>
</evidence>
<feature type="chain" id="PRO_5038657218" evidence="3">
    <location>
        <begin position="21"/>
        <end position="352"/>
    </location>
</feature>
<name>A0A7G6E4H1_THEFR</name>
<dbReference type="FunFam" id="2.40.420.20:FF:000006">
    <property type="entry name" value="RND family efflux transporter MFP subunit"/>
    <property type="match status" value="1"/>
</dbReference>
<evidence type="ECO:0000256" key="3">
    <source>
        <dbReference type="SAM" id="SignalP"/>
    </source>
</evidence>
<evidence type="ECO:0000256" key="2">
    <source>
        <dbReference type="ARBA" id="ARBA00022448"/>
    </source>
</evidence>
<dbReference type="InterPro" id="IPR058792">
    <property type="entry name" value="Beta-barrel_RND_2"/>
</dbReference>
<dbReference type="GO" id="GO:0015562">
    <property type="term" value="F:efflux transmembrane transporter activity"/>
    <property type="evidence" value="ECO:0007669"/>
    <property type="project" value="TreeGrafter"/>
</dbReference>
<dbReference type="AlphaFoldDB" id="A0A7G6E4H1"/>
<keyword evidence="7" id="KW-1185">Reference proteome</keyword>
<dbReference type="PROSITE" id="PS51257">
    <property type="entry name" value="PROKAR_LIPOPROTEIN"/>
    <property type="match status" value="1"/>
</dbReference>
<dbReference type="OrthoDB" id="5392603at2"/>
<keyword evidence="3" id="KW-0732">Signal</keyword>
<dbReference type="Gene3D" id="1.10.287.470">
    <property type="entry name" value="Helix hairpin bin"/>
    <property type="match status" value="1"/>
</dbReference>
<feature type="domain" description="CusB-like beta-barrel" evidence="4">
    <location>
        <begin position="198"/>
        <end position="270"/>
    </location>
</feature>
<dbReference type="NCBIfam" id="TIGR01730">
    <property type="entry name" value="RND_mfp"/>
    <property type="match status" value="1"/>
</dbReference>
<proteinExistence type="inferred from homology"/>
<dbReference type="SUPFAM" id="SSF111369">
    <property type="entry name" value="HlyD-like secretion proteins"/>
    <property type="match status" value="1"/>
</dbReference>
<dbReference type="Gene3D" id="2.40.30.170">
    <property type="match status" value="1"/>
</dbReference>
<sequence length="352" mass="37909">MKRKYIGLLLAILVFSMLMAGCGSKKADKVSTAETKKIPVTVEIVKKGNMEKSIPLGGLLQPQDEVALSSKNPAFKILKVPVRVGDGVKAGTPLVVFDGRDLELQLRSAQDSYNDAKLNYERNKELYEAGAIAKSLLEQAELRLSGAEIALNNLRIQQENTVLISPINGVVSAVSAVEGQLAGSMPLVSVVNIDKLKLQVQVGEAYINKLRKGGEMQVSIPAASKESFTGIITNIAPQIDARTKAYPVTLEVENAGGEIKGGMYGEVQLVVDRKENVIVVPQYAILDQDQKKVVYIVENDTAKRREVEVGLTLGDKAEIVKGLNPGEALMVEGQYGVKDGSPVTQVVRGEAK</sequence>
<dbReference type="Proteomes" id="UP000515847">
    <property type="component" value="Chromosome"/>
</dbReference>
<dbReference type="InterPro" id="IPR058637">
    <property type="entry name" value="YknX-like_C"/>
</dbReference>
<evidence type="ECO:0000256" key="1">
    <source>
        <dbReference type="ARBA" id="ARBA00009477"/>
    </source>
</evidence>
<protein>
    <submittedName>
        <fullName evidence="6">Efflux RND transporter periplasmic adaptor subunit</fullName>
    </submittedName>
</protein>
<dbReference type="Pfam" id="PF25954">
    <property type="entry name" value="Beta-barrel_RND_2"/>
    <property type="match status" value="1"/>
</dbReference>
<dbReference type="InterPro" id="IPR006143">
    <property type="entry name" value="RND_pump_MFP"/>
</dbReference>
<feature type="domain" description="YknX-like C-terminal permuted SH3-like" evidence="5">
    <location>
        <begin position="277"/>
        <end position="344"/>
    </location>
</feature>
<dbReference type="KEGG" id="tfr:BR63_12065"/>